<accession>A0ABW0MKT5</accession>
<organism evidence="2 3">
    <name type="scientific">Massilia suwonensis</name>
    <dbReference type="NCBI Taxonomy" id="648895"/>
    <lineage>
        <taxon>Bacteria</taxon>
        <taxon>Pseudomonadati</taxon>
        <taxon>Pseudomonadota</taxon>
        <taxon>Betaproteobacteria</taxon>
        <taxon>Burkholderiales</taxon>
        <taxon>Oxalobacteraceae</taxon>
        <taxon>Telluria group</taxon>
        <taxon>Massilia</taxon>
    </lineage>
</organism>
<protein>
    <submittedName>
        <fullName evidence="2">Uncharacterized protein</fullName>
    </submittedName>
</protein>
<name>A0ABW0MKT5_9BURK</name>
<feature type="region of interest" description="Disordered" evidence="1">
    <location>
        <begin position="55"/>
        <end position="97"/>
    </location>
</feature>
<dbReference type="EMBL" id="JBHSMR010000013">
    <property type="protein sequence ID" value="MFC5478494.1"/>
    <property type="molecule type" value="Genomic_DNA"/>
</dbReference>
<reference evidence="3" key="1">
    <citation type="journal article" date="2019" name="Int. J. Syst. Evol. Microbiol.">
        <title>The Global Catalogue of Microorganisms (GCM) 10K type strain sequencing project: providing services to taxonomists for standard genome sequencing and annotation.</title>
        <authorList>
            <consortium name="The Broad Institute Genomics Platform"/>
            <consortium name="The Broad Institute Genome Sequencing Center for Infectious Disease"/>
            <person name="Wu L."/>
            <person name="Ma J."/>
        </authorList>
    </citation>
    <scope>NUCLEOTIDE SEQUENCE [LARGE SCALE GENOMIC DNA]</scope>
    <source>
        <strain evidence="3">CCUG 43111</strain>
    </source>
</reference>
<feature type="compositionally biased region" description="Polar residues" evidence="1">
    <location>
        <begin position="1"/>
        <end position="11"/>
    </location>
</feature>
<dbReference type="Proteomes" id="UP001596101">
    <property type="component" value="Unassembled WGS sequence"/>
</dbReference>
<comment type="caution">
    <text evidence="2">The sequence shown here is derived from an EMBL/GenBank/DDBJ whole genome shotgun (WGS) entry which is preliminary data.</text>
</comment>
<keyword evidence="3" id="KW-1185">Reference proteome</keyword>
<evidence type="ECO:0000256" key="1">
    <source>
        <dbReference type="SAM" id="MobiDB-lite"/>
    </source>
</evidence>
<gene>
    <name evidence="2" type="ORF">ACFPQ5_09865</name>
</gene>
<proteinExistence type="predicted"/>
<sequence>MSLSSLANSATARRLDFAPAGKIPETPGEIALAAAMPPVPLAPVPVPELKPELKPDLVREPVARGPVRAPAPAPGPEPEPRLGHAAPSSRRSRSTPP</sequence>
<evidence type="ECO:0000313" key="2">
    <source>
        <dbReference type="EMBL" id="MFC5478494.1"/>
    </source>
</evidence>
<feature type="region of interest" description="Disordered" evidence="1">
    <location>
        <begin position="1"/>
        <end position="24"/>
    </location>
</feature>
<dbReference type="RefSeq" id="WP_379754292.1">
    <property type="nucleotide sequence ID" value="NZ_JBHSMR010000013.1"/>
</dbReference>
<evidence type="ECO:0000313" key="3">
    <source>
        <dbReference type="Proteomes" id="UP001596101"/>
    </source>
</evidence>